<dbReference type="PROSITE" id="PS51736">
    <property type="entry name" value="RECOMBINASES_3"/>
    <property type="match status" value="1"/>
</dbReference>
<dbReference type="EMBL" id="FNEV01000001">
    <property type="protein sequence ID" value="SDJ00139.1"/>
    <property type="molecule type" value="Genomic_DNA"/>
</dbReference>
<dbReference type="Proteomes" id="UP000199225">
    <property type="component" value="Unassembled WGS sequence"/>
</dbReference>
<evidence type="ECO:0000256" key="1">
    <source>
        <dbReference type="ARBA" id="ARBA00009913"/>
    </source>
</evidence>
<proteinExistence type="inferred from homology"/>
<dbReference type="PANTHER" id="PTHR30461">
    <property type="entry name" value="DNA-INVERTASE FROM LAMBDOID PROPHAGE"/>
    <property type="match status" value="1"/>
</dbReference>
<dbReference type="GO" id="GO:0000150">
    <property type="term" value="F:DNA strand exchange activity"/>
    <property type="evidence" value="ECO:0007669"/>
    <property type="project" value="InterPro"/>
</dbReference>
<keyword evidence="2" id="KW-0175">Coiled coil</keyword>
<sequence length="219" mass="25206">MKAVLYARVSTEKEAQESSIQRQKQELDVLAKARGMEIIDRIEEKASGYSIEREGILKVLEHFSSEEADTLLIQDETRLGRGNTKIALLHHLRKLGVSIYTVSTEGELEVSESDSMVLQIVGIVEEYQRHLHNMKIRRGMRKAVAEGYNPAENLKNIDQAKGRERKEFPIEEVVRLKHKKLTFQEIAATLRGLGYDVSKATVHRRYQEYQLVENENDTR</sequence>
<feature type="coiled-coil region" evidence="2">
    <location>
        <begin position="6"/>
        <end position="33"/>
    </location>
</feature>
<organism evidence="4 5">
    <name type="scientific">Salimicrobium halophilum</name>
    <dbReference type="NCBI Taxonomy" id="86666"/>
    <lineage>
        <taxon>Bacteria</taxon>
        <taxon>Bacillati</taxon>
        <taxon>Bacillota</taxon>
        <taxon>Bacilli</taxon>
        <taxon>Bacillales</taxon>
        <taxon>Bacillaceae</taxon>
        <taxon>Salimicrobium</taxon>
    </lineage>
</organism>
<dbReference type="SUPFAM" id="SSF53041">
    <property type="entry name" value="Resolvase-like"/>
    <property type="match status" value="1"/>
</dbReference>
<dbReference type="PANTHER" id="PTHR30461:SF26">
    <property type="entry name" value="RESOLVASE HOMOLOG YNEB"/>
    <property type="match status" value="1"/>
</dbReference>
<dbReference type="InterPro" id="IPR036162">
    <property type="entry name" value="Resolvase-like_N_sf"/>
</dbReference>
<name>A0A1G8Q5T9_9BACI</name>
<dbReference type="RefSeq" id="WP_093191467.1">
    <property type="nucleotide sequence ID" value="NZ_FNEV01000001.1"/>
</dbReference>
<dbReference type="CDD" id="cd00338">
    <property type="entry name" value="Ser_Recombinase"/>
    <property type="match status" value="1"/>
</dbReference>
<accession>A0A1G8Q5T9</accession>
<dbReference type="GO" id="GO:0003677">
    <property type="term" value="F:DNA binding"/>
    <property type="evidence" value="ECO:0007669"/>
    <property type="project" value="InterPro"/>
</dbReference>
<evidence type="ECO:0000256" key="2">
    <source>
        <dbReference type="SAM" id="Coils"/>
    </source>
</evidence>
<dbReference type="InterPro" id="IPR006119">
    <property type="entry name" value="Resolv_N"/>
</dbReference>
<dbReference type="STRING" id="86666.SAMN04490247_0415"/>
<comment type="similarity">
    <text evidence="1">Belongs to the site-specific recombinase resolvase family.</text>
</comment>
<reference evidence="5" key="1">
    <citation type="submission" date="2016-10" db="EMBL/GenBank/DDBJ databases">
        <authorList>
            <person name="Varghese N."/>
            <person name="Submissions S."/>
        </authorList>
    </citation>
    <scope>NUCLEOTIDE SEQUENCE [LARGE SCALE GENOMIC DNA]</scope>
    <source>
        <strain evidence="5">DSM 4771</strain>
    </source>
</reference>
<dbReference type="AlphaFoldDB" id="A0A1G8Q5T9"/>
<dbReference type="Gene3D" id="3.40.50.1390">
    <property type="entry name" value="Resolvase, N-terminal catalytic domain"/>
    <property type="match status" value="1"/>
</dbReference>
<dbReference type="InterPro" id="IPR050639">
    <property type="entry name" value="SSR_resolvase"/>
</dbReference>
<evidence type="ECO:0000259" key="3">
    <source>
        <dbReference type="PROSITE" id="PS51736"/>
    </source>
</evidence>
<dbReference type="Pfam" id="PF00239">
    <property type="entry name" value="Resolvase"/>
    <property type="match status" value="1"/>
</dbReference>
<evidence type="ECO:0000313" key="5">
    <source>
        <dbReference type="Proteomes" id="UP000199225"/>
    </source>
</evidence>
<feature type="domain" description="Resolvase/invertase-type recombinase catalytic" evidence="3">
    <location>
        <begin position="2"/>
        <end position="147"/>
    </location>
</feature>
<gene>
    <name evidence="4" type="ORF">SAMN04490247_0415</name>
</gene>
<dbReference type="SMART" id="SM00857">
    <property type="entry name" value="Resolvase"/>
    <property type="match status" value="1"/>
</dbReference>
<protein>
    <submittedName>
        <fullName evidence="4">Site-specific DNA recombinase</fullName>
    </submittedName>
</protein>
<evidence type="ECO:0000313" key="4">
    <source>
        <dbReference type="EMBL" id="SDJ00139.1"/>
    </source>
</evidence>
<keyword evidence="5" id="KW-1185">Reference proteome</keyword>
<dbReference type="OrthoDB" id="2731197at2"/>